<dbReference type="Proteomes" id="UP001345963">
    <property type="component" value="Unassembled WGS sequence"/>
</dbReference>
<sequence length="198" mass="23068">MMEDLVEPDPLSTKEEQEPELVQVKEEGEFLKIKEEEEEPELAQIKKEEEEPAPFHLKVEEEPEHLHVKKEEEEAEPPQMKEEEEELGISHDEEQPGLKQQTDTCMQTLAFKVKDHREQEPSSICLLTENSAETENLKQGGNDDEDTGSSRGKSFSQSSLLTYRWTFYYLCWKTDLLTVHTSVSQVLRQISLIYDWEV</sequence>
<organism evidence="2 3">
    <name type="scientific">Ataeniobius toweri</name>
    <dbReference type="NCBI Taxonomy" id="208326"/>
    <lineage>
        <taxon>Eukaryota</taxon>
        <taxon>Metazoa</taxon>
        <taxon>Chordata</taxon>
        <taxon>Craniata</taxon>
        <taxon>Vertebrata</taxon>
        <taxon>Euteleostomi</taxon>
        <taxon>Actinopterygii</taxon>
        <taxon>Neopterygii</taxon>
        <taxon>Teleostei</taxon>
        <taxon>Neoteleostei</taxon>
        <taxon>Acanthomorphata</taxon>
        <taxon>Ovalentaria</taxon>
        <taxon>Atherinomorphae</taxon>
        <taxon>Cyprinodontiformes</taxon>
        <taxon>Goodeidae</taxon>
        <taxon>Ataeniobius</taxon>
    </lineage>
</organism>
<feature type="compositionally biased region" description="Basic and acidic residues" evidence="1">
    <location>
        <begin position="57"/>
        <end position="72"/>
    </location>
</feature>
<reference evidence="2 3" key="1">
    <citation type="submission" date="2021-07" db="EMBL/GenBank/DDBJ databases">
        <authorList>
            <person name="Palmer J.M."/>
        </authorList>
    </citation>
    <scope>NUCLEOTIDE SEQUENCE [LARGE SCALE GENOMIC DNA]</scope>
    <source>
        <strain evidence="2 3">AT_MEX2019</strain>
        <tissue evidence="2">Muscle</tissue>
    </source>
</reference>
<evidence type="ECO:0000313" key="3">
    <source>
        <dbReference type="Proteomes" id="UP001345963"/>
    </source>
</evidence>
<evidence type="ECO:0000313" key="2">
    <source>
        <dbReference type="EMBL" id="MED6233959.1"/>
    </source>
</evidence>
<protein>
    <submittedName>
        <fullName evidence="2">Uncharacterized protein</fullName>
    </submittedName>
</protein>
<comment type="caution">
    <text evidence="2">The sequence shown here is derived from an EMBL/GenBank/DDBJ whole genome shotgun (WGS) entry which is preliminary data.</text>
</comment>
<keyword evidence="3" id="KW-1185">Reference proteome</keyword>
<feature type="region of interest" description="Disordered" evidence="1">
    <location>
        <begin position="36"/>
        <end position="100"/>
    </location>
</feature>
<accession>A0ABU7A794</accession>
<name>A0ABU7A794_9TELE</name>
<gene>
    <name evidence="2" type="ORF">ATANTOWER_019815</name>
</gene>
<feature type="region of interest" description="Disordered" evidence="1">
    <location>
        <begin position="1"/>
        <end position="23"/>
    </location>
</feature>
<feature type="region of interest" description="Disordered" evidence="1">
    <location>
        <begin position="126"/>
        <end position="155"/>
    </location>
</feature>
<proteinExistence type="predicted"/>
<dbReference type="EMBL" id="JAHUTI010004162">
    <property type="protein sequence ID" value="MED6233959.1"/>
    <property type="molecule type" value="Genomic_DNA"/>
</dbReference>
<evidence type="ECO:0000256" key="1">
    <source>
        <dbReference type="SAM" id="MobiDB-lite"/>
    </source>
</evidence>
<feature type="compositionally biased region" description="Polar residues" evidence="1">
    <location>
        <begin position="128"/>
        <end position="139"/>
    </location>
</feature>